<keyword evidence="2" id="KW-1185">Reference proteome</keyword>
<evidence type="ECO:0000313" key="2">
    <source>
        <dbReference type="Proteomes" id="UP001062846"/>
    </source>
</evidence>
<dbReference type="Proteomes" id="UP001062846">
    <property type="component" value="Chromosome 5"/>
</dbReference>
<organism evidence="1 2">
    <name type="scientific">Rhododendron molle</name>
    <name type="common">Chinese azalea</name>
    <name type="synonym">Azalea mollis</name>
    <dbReference type="NCBI Taxonomy" id="49168"/>
    <lineage>
        <taxon>Eukaryota</taxon>
        <taxon>Viridiplantae</taxon>
        <taxon>Streptophyta</taxon>
        <taxon>Embryophyta</taxon>
        <taxon>Tracheophyta</taxon>
        <taxon>Spermatophyta</taxon>
        <taxon>Magnoliopsida</taxon>
        <taxon>eudicotyledons</taxon>
        <taxon>Gunneridae</taxon>
        <taxon>Pentapetalae</taxon>
        <taxon>asterids</taxon>
        <taxon>Ericales</taxon>
        <taxon>Ericaceae</taxon>
        <taxon>Ericoideae</taxon>
        <taxon>Rhodoreae</taxon>
        <taxon>Rhododendron</taxon>
    </lineage>
</organism>
<accession>A0ACC0NUT5</accession>
<name>A0ACC0NUT5_RHOML</name>
<gene>
    <name evidence="1" type="ORF">RHMOL_Rhmol05G0276500</name>
</gene>
<reference evidence="1" key="1">
    <citation type="submission" date="2022-02" db="EMBL/GenBank/DDBJ databases">
        <title>Plant Genome Project.</title>
        <authorList>
            <person name="Zhang R.-G."/>
        </authorList>
    </citation>
    <scope>NUCLEOTIDE SEQUENCE</scope>
    <source>
        <strain evidence="1">AT1</strain>
    </source>
</reference>
<comment type="caution">
    <text evidence="1">The sequence shown here is derived from an EMBL/GenBank/DDBJ whole genome shotgun (WGS) entry which is preliminary data.</text>
</comment>
<protein>
    <submittedName>
        <fullName evidence="1">Uncharacterized protein</fullName>
    </submittedName>
</protein>
<evidence type="ECO:0000313" key="1">
    <source>
        <dbReference type="EMBL" id="KAI8556724.1"/>
    </source>
</evidence>
<proteinExistence type="predicted"/>
<sequence length="117" mass="12699">MADPISFCLRFLCFALAIIGTRAQGDSWEVIVPDAGIAAMHAAVTRFNTVVLLDQTDTGASNLSLPVVNGVQQCSYDPYDLALTTDCTAHSTLLDLETNTIPHDQNRHVVLFWAIPP</sequence>
<dbReference type="EMBL" id="CM046392">
    <property type="protein sequence ID" value="KAI8556724.1"/>
    <property type="molecule type" value="Genomic_DNA"/>
</dbReference>